<keyword evidence="1" id="KW-0547">Nucleotide-binding</keyword>
<organism evidence="3 4">
    <name type="scientific">Methanoliparum thermophilum</name>
    <dbReference type="NCBI Taxonomy" id="2491083"/>
    <lineage>
        <taxon>Archaea</taxon>
        <taxon>Methanobacteriati</taxon>
        <taxon>Methanobacteriota</taxon>
        <taxon>Candidatus Methanoliparia</taxon>
        <taxon>Candidatus Methanoliparales</taxon>
        <taxon>Candidatus Methanoliparaceae</taxon>
        <taxon>Candidatus Methanoliparum</taxon>
    </lineage>
</organism>
<name>A0A520KUK1_METT2</name>
<dbReference type="InterPro" id="IPR040803">
    <property type="entry name" value="MfnD_preATP-grasp"/>
</dbReference>
<reference evidence="3 4" key="1">
    <citation type="journal article" date="2019" name="Nat. Microbiol.">
        <title>Wide diversity of methane and short-chain alkane metabolisms in uncultured archaea.</title>
        <authorList>
            <person name="Borrel G."/>
            <person name="Adam P.S."/>
            <person name="McKay L.J."/>
            <person name="Chen L.X."/>
            <person name="Sierra-Garcia I.N."/>
            <person name="Sieber C.M."/>
            <person name="Letourneur Q."/>
            <person name="Ghozlane A."/>
            <person name="Andersen G.L."/>
            <person name="Li W.J."/>
            <person name="Hallam S.J."/>
            <person name="Muyzer G."/>
            <person name="de Oliveira V.M."/>
            <person name="Inskeep W.P."/>
            <person name="Banfield J.F."/>
            <person name="Gribaldo S."/>
        </authorList>
    </citation>
    <scope>NUCLEOTIDE SEQUENCE [LARGE SCALE GENOMIC DNA]</scope>
    <source>
        <strain evidence="3">NM1a</strain>
    </source>
</reference>
<dbReference type="AlphaFoldDB" id="A0A520KUK1"/>
<evidence type="ECO:0000313" key="4">
    <source>
        <dbReference type="Proteomes" id="UP000317158"/>
    </source>
</evidence>
<dbReference type="Pfam" id="PF18301">
    <property type="entry name" value="preATP-grasp_3"/>
    <property type="match status" value="1"/>
</dbReference>
<dbReference type="SUPFAM" id="SSF56059">
    <property type="entry name" value="Glutathione synthetase ATP-binding domain-like"/>
    <property type="match status" value="1"/>
</dbReference>
<dbReference type="Proteomes" id="UP000317158">
    <property type="component" value="Unassembled WGS sequence"/>
</dbReference>
<gene>
    <name evidence="3" type="ORF">EF806_00325</name>
</gene>
<proteinExistence type="predicted"/>
<dbReference type="InterPro" id="IPR003806">
    <property type="entry name" value="ATP-grasp_PylC-type"/>
</dbReference>
<dbReference type="InterPro" id="IPR011761">
    <property type="entry name" value="ATP-grasp"/>
</dbReference>
<dbReference type="GO" id="GO:0046872">
    <property type="term" value="F:metal ion binding"/>
    <property type="evidence" value="ECO:0007669"/>
    <property type="project" value="InterPro"/>
</dbReference>
<dbReference type="Pfam" id="PF02655">
    <property type="entry name" value="ATP-grasp_3"/>
    <property type="match status" value="1"/>
</dbReference>
<dbReference type="EMBL" id="RXIF01000002">
    <property type="protein sequence ID" value="RZN65381.1"/>
    <property type="molecule type" value="Genomic_DNA"/>
</dbReference>
<evidence type="ECO:0000259" key="2">
    <source>
        <dbReference type="PROSITE" id="PS50975"/>
    </source>
</evidence>
<feature type="domain" description="ATP-grasp" evidence="2">
    <location>
        <begin position="112"/>
        <end position="294"/>
    </location>
</feature>
<accession>A0A520KUK1</accession>
<keyword evidence="1" id="KW-0067">ATP-binding</keyword>
<dbReference type="InterPro" id="IPR024710">
    <property type="entry name" value="MfnD"/>
</dbReference>
<protein>
    <submittedName>
        <fullName evidence="3">ATP-grasp domain-containing protein</fullName>
    </submittedName>
</protein>
<dbReference type="Gene3D" id="2.30.36.100">
    <property type="match status" value="1"/>
</dbReference>
<dbReference type="PROSITE" id="PS50975">
    <property type="entry name" value="ATP_GRASP"/>
    <property type="match status" value="1"/>
</dbReference>
<comment type="caution">
    <text evidence="3">The sequence shown here is derived from an EMBL/GenBank/DDBJ whole genome shotgun (WGS) entry which is preliminary data.</text>
</comment>
<sequence length="315" mass="35833">MKILLLEYATLTEDPKIMNEGYTMLKTLSDSFYSINQDIYYLSKKGKIDGIKGRPIDVKGDYFDFLERIAGKYDAALVIAPEKDNILYFLTSIIEDSTINLGSPPDAIKLCSDKLITTNILMDRKIKAPCILDHEKVYDIKTKFILKPRFGCGSEGVKLVDNDGYLSENIKEDSILMEYIEGRHISSSLIMGEERSLFLTLNEQLIRFNKEVTYLGGMVPYKTSKREWDTIMRLSKDVAEIMGCKGYLGIDFVISNNSNEPYVVDINPRPTTSILGINHVIDYELAYLLMNNKFDPTMLPSSVKINGVYKFLLEV</sequence>
<evidence type="ECO:0000256" key="1">
    <source>
        <dbReference type="PROSITE-ProRule" id="PRU00409"/>
    </source>
</evidence>
<dbReference type="Gene3D" id="3.30.470.20">
    <property type="entry name" value="ATP-grasp fold, B domain"/>
    <property type="match status" value="1"/>
</dbReference>
<dbReference type="GO" id="GO:0005524">
    <property type="term" value="F:ATP binding"/>
    <property type="evidence" value="ECO:0007669"/>
    <property type="project" value="UniProtKB-UniRule"/>
</dbReference>
<dbReference type="PIRSF" id="PIRSF016766">
    <property type="entry name" value="UCP016766_ATPgrasp"/>
    <property type="match status" value="1"/>
</dbReference>
<evidence type="ECO:0000313" key="3">
    <source>
        <dbReference type="EMBL" id="RZN65381.1"/>
    </source>
</evidence>
<dbReference type="Gene3D" id="3.40.50.11770">
    <property type="match status" value="1"/>
</dbReference>